<keyword evidence="1" id="KW-0732">Signal</keyword>
<reference evidence="3 4" key="1">
    <citation type="submission" date="2024-01" db="EMBL/GenBank/DDBJ databases">
        <title>Uliginosibacterium soil sp. nov.</title>
        <authorList>
            <person name="Lv Y."/>
        </authorList>
    </citation>
    <scope>NUCLEOTIDE SEQUENCE [LARGE SCALE GENOMIC DNA]</scope>
    <source>
        <strain evidence="3 4">H3</strain>
    </source>
</reference>
<protein>
    <submittedName>
        <fullName evidence="3">PEP-CTERM sorting domain-containing protein</fullName>
    </submittedName>
</protein>
<organism evidence="3 4">
    <name type="scientific">Uliginosibacterium silvisoli</name>
    <dbReference type="NCBI Taxonomy" id="3114758"/>
    <lineage>
        <taxon>Bacteria</taxon>
        <taxon>Pseudomonadati</taxon>
        <taxon>Pseudomonadota</taxon>
        <taxon>Betaproteobacteria</taxon>
        <taxon>Rhodocyclales</taxon>
        <taxon>Zoogloeaceae</taxon>
        <taxon>Uliginosibacterium</taxon>
    </lineage>
</organism>
<feature type="chain" id="PRO_5046002581" evidence="1">
    <location>
        <begin position="22"/>
        <end position="201"/>
    </location>
</feature>
<dbReference type="InterPro" id="IPR013424">
    <property type="entry name" value="Ice-binding_C"/>
</dbReference>
<name>A0ABU6JZI9_9RHOO</name>
<dbReference type="Proteomes" id="UP001331561">
    <property type="component" value="Unassembled WGS sequence"/>
</dbReference>
<evidence type="ECO:0000259" key="2">
    <source>
        <dbReference type="Pfam" id="PF07589"/>
    </source>
</evidence>
<dbReference type="EMBL" id="JAYXHS010000001">
    <property type="protein sequence ID" value="MEC5384908.1"/>
    <property type="molecule type" value="Genomic_DNA"/>
</dbReference>
<dbReference type="RefSeq" id="WP_327597874.1">
    <property type="nucleotide sequence ID" value="NZ_JAYXHS010000001.1"/>
</dbReference>
<comment type="caution">
    <text evidence="3">The sequence shown here is derived from an EMBL/GenBank/DDBJ whole genome shotgun (WGS) entry which is preliminary data.</text>
</comment>
<sequence>MFHLRKLLFALLVLTTPACFATPVLLTQGGEFIGANSVDVSGVLYDVRFVDGSCNALFSGCASFTFANFGEAEAASQALFSILTNPGDPSFYVPPASISGCEYPDSCSIITAFGTVQNSVVNYAYRLSEAYGMHQYGYQQVAGLLPFVDTTTNDSQVYAVWSLARVVDDSEVPEPQSLALASIALLALQLSRRRKQRMAQG</sequence>
<evidence type="ECO:0000256" key="1">
    <source>
        <dbReference type="SAM" id="SignalP"/>
    </source>
</evidence>
<feature type="domain" description="Ice-binding protein C-terminal" evidence="2">
    <location>
        <begin position="172"/>
        <end position="194"/>
    </location>
</feature>
<proteinExistence type="predicted"/>
<feature type="signal peptide" evidence="1">
    <location>
        <begin position="1"/>
        <end position="21"/>
    </location>
</feature>
<evidence type="ECO:0000313" key="3">
    <source>
        <dbReference type="EMBL" id="MEC5384908.1"/>
    </source>
</evidence>
<gene>
    <name evidence="3" type="ORF">VVD49_04195</name>
</gene>
<accession>A0ABU6JZI9</accession>
<dbReference type="Pfam" id="PF07589">
    <property type="entry name" value="PEP-CTERM"/>
    <property type="match status" value="1"/>
</dbReference>
<keyword evidence="4" id="KW-1185">Reference proteome</keyword>
<evidence type="ECO:0000313" key="4">
    <source>
        <dbReference type="Proteomes" id="UP001331561"/>
    </source>
</evidence>